<dbReference type="Pfam" id="PF07678">
    <property type="entry name" value="TED_complement"/>
    <property type="match status" value="1"/>
</dbReference>
<dbReference type="SMART" id="SM01419">
    <property type="entry name" value="Thiol-ester_cl"/>
    <property type="match status" value="1"/>
</dbReference>
<dbReference type="AlphaFoldDB" id="A0ABD0RXB0"/>
<evidence type="ECO:0000259" key="1">
    <source>
        <dbReference type="Pfam" id="PF07678"/>
    </source>
</evidence>
<evidence type="ECO:0000313" key="2">
    <source>
        <dbReference type="EMBL" id="KAL0202437.1"/>
    </source>
</evidence>
<name>A0ABD0RXB0_CIRMR</name>
<reference evidence="2 3" key="1">
    <citation type="submission" date="2024-05" db="EMBL/GenBank/DDBJ databases">
        <title>Genome sequencing and assembly of Indian major carp, Cirrhinus mrigala (Hamilton, 1822).</title>
        <authorList>
            <person name="Mohindra V."/>
            <person name="Chowdhury L.M."/>
            <person name="Lal K."/>
            <person name="Jena J.K."/>
        </authorList>
    </citation>
    <scope>NUCLEOTIDE SEQUENCE [LARGE SCALE GENOMIC DNA]</scope>
    <source>
        <strain evidence="2">CM1030</strain>
        <tissue evidence="2">Blood</tissue>
    </source>
</reference>
<dbReference type="InterPro" id="IPR047565">
    <property type="entry name" value="Alpha-macroglob_thiol-ester_cl"/>
</dbReference>
<dbReference type="InterPro" id="IPR008930">
    <property type="entry name" value="Terpenoid_cyclase/PrenylTrfase"/>
</dbReference>
<feature type="domain" description="Alpha-macroglobulin-like TED" evidence="1">
    <location>
        <begin position="3"/>
        <end position="51"/>
    </location>
</feature>
<gene>
    <name evidence="2" type="ORF">M9458_000455</name>
</gene>
<proteinExistence type="predicted"/>
<protein>
    <recommendedName>
        <fullName evidence="1">Alpha-macroglobulin-like TED domain-containing protein</fullName>
    </recommendedName>
</protein>
<dbReference type="SUPFAM" id="SSF48239">
    <property type="entry name" value="Terpenoid cyclases/Protein prenyltransferases"/>
    <property type="match status" value="1"/>
</dbReference>
<feature type="non-terminal residue" evidence="2">
    <location>
        <position position="52"/>
    </location>
</feature>
<dbReference type="InterPro" id="IPR011626">
    <property type="entry name" value="Alpha-macroglobulin_TED"/>
</dbReference>
<comment type="caution">
    <text evidence="2">The sequence shown here is derived from an EMBL/GenBank/DDBJ whole genome shotgun (WGS) entry which is preliminary data.</text>
</comment>
<sequence>MGRLIFQPSGNGEQIMIRMTLPLTAAHYLDSTNQWEAVGIERRNEAINYINT</sequence>
<dbReference type="Proteomes" id="UP001529510">
    <property type="component" value="Unassembled WGS sequence"/>
</dbReference>
<organism evidence="2 3">
    <name type="scientific">Cirrhinus mrigala</name>
    <name type="common">Mrigala</name>
    <dbReference type="NCBI Taxonomy" id="683832"/>
    <lineage>
        <taxon>Eukaryota</taxon>
        <taxon>Metazoa</taxon>
        <taxon>Chordata</taxon>
        <taxon>Craniata</taxon>
        <taxon>Vertebrata</taxon>
        <taxon>Euteleostomi</taxon>
        <taxon>Actinopterygii</taxon>
        <taxon>Neopterygii</taxon>
        <taxon>Teleostei</taxon>
        <taxon>Ostariophysi</taxon>
        <taxon>Cypriniformes</taxon>
        <taxon>Cyprinidae</taxon>
        <taxon>Labeoninae</taxon>
        <taxon>Labeonini</taxon>
        <taxon>Cirrhinus</taxon>
    </lineage>
</organism>
<evidence type="ECO:0000313" key="3">
    <source>
        <dbReference type="Proteomes" id="UP001529510"/>
    </source>
</evidence>
<dbReference type="EMBL" id="JAMKFB020000001">
    <property type="protein sequence ID" value="KAL0202437.1"/>
    <property type="molecule type" value="Genomic_DNA"/>
</dbReference>
<keyword evidence="3" id="KW-1185">Reference proteome</keyword>
<accession>A0ABD0RXB0</accession>
<dbReference type="Gene3D" id="1.50.10.20">
    <property type="match status" value="1"/>
</dbReference>